<dbReference type="AlphaFoldDB" id="A0A024GEJ9"/>
<evidence type="ECO:0000313" key="2">
    <source>
        <dbReference type="Proteomes" id="UP000053237"/>
    </source>
</evidence>
<dbReference type="EMBL" id="CAIX01000092">
    <property type="protein sequence ID" value="CCI45199.1"/>
    <property type="molecule type" value="Genomic_DNA"/>
</dbReference>
<organism evidence="1 2">
    <name type="scientific">Albugo candida</name>
    <dbReference type="NCBI Taxonomy" id="65357"/>
    <lineage>
        <taxon>Eukaryota</taxon>
        <taxon>Sar</taxon>
        <taxon>Stramenopiles</taxon>
        <taxon>Oomycota</taxon>
        <taxon>Peronosporomycetes</taxon>
        <taxon>Albuginales</taxon>
        <taxon>Albuginaceae</taxon>
        <taxon>Albugo</taxon>
    </lineage>
</organism>
<comment type="caution">
    <text evidence="1">The sequence shown here is derived from an EMBL/GenBank/DDBJ whole genome shotgun (WGS) entry which is preliminary data.</text>
</comment>
<evidence type="ECO:0000313" key="1">
    <source>
        <dbReference type="EMBL" id="CCI45199.1"/>
    </source>
</evidence>
<dbReference type="Proteomes" id="UP000053237">
    <property type="component" value="Unassembled WGS sequence"/>
</dbReference>
<gene>
    <name evidence="1" type="ORF">BN9_060720</name>
</gene>
<sequence>MTQHSHYVLNWSDQTKTSTSYRGSLCKLRKKSFVVANAAGDLDPVHVGGERYMIQPEVTTSKLAHMIFLDYSLIVIQTRLWTLLRMSMTRMKTGLLHLNKIALSAMGASIWHEKPLELAH</sequence>
<protein>
    <submittedName>
        <fullName evidence="1">Uncharacterized protein</fullName>
    </submittedName>
</protein>
<reference evidence="1 2" key="1">
    <citation type="submission" date="2012-05" db="EMBL/GenBank/DDBJ databases">
        <title>Recombination and specialization in a pathogen metapopulation.</title>
        <authorList>
            <person name="Gardiner A."/>
            <person name="Kemen E."/>
            <person name="Schultz-Larsen T."/>
            <person name="MacLean D."/>
            <person name="Van Oosterhout C."/>
            <person name="Jones J.D.G."/>
        </authorList>
    </citation>
    <scope>NUCLEOTIDE SEQUENCE [LARGE SCALE GENOMIC DNA]</scope>
    <source>
        <strain evidence="1 2">Ac Nc2</strain>
    </source>
</reference>
<keyword evidence="2" id="KW-1185">Reference proteome</keyword>
<proteinExistence type="predicted"/>
<accession>A0A024GEJ9</accession>
<dbReference type="InParanoid" id="A0A024GEJ9"/>
<name>A0A024GEJ9_9STRA</name>